<dbReference type="SMART" id="SM00320">
    <property type="entry name" value="WD40"/>
    <property type="match status" value="3"/>
</dbReference>
<feature type="non-terminal residue" evidence="3">
    <location>
        <position position="1"/>
    </location>
</feature>
<accession>A0A3E2GWW6</accession>
<feature type="compositionally biased region" description="Polar residues" evidence="2">
    <location>
        <begin position="125"/>
        <end position="139"/>
    </location>
</feature>
<sequence length="688" mass="76994">MPQSPYEPSPSTAGIDDRFEIDRLDYERDNEDEDEDMSDGGAQLTSTLSHTQALDEELDLIDAEIMGPQNLLELLHGTNYHSNLMQDSSHTPTLLYNPDSSISDPDQIYSDHADQMEYDELSFSAQSASNLPSAMSELSQQQQHIQDGQEHEDSTQQVDEQHNAFLVTMTLDEQFNLGLSDFLYSWGMSATSEGQMRRGCRVPNLSAVDHQRNSKPSIRRDELNGERYDFQGLDWEKIGVTRAEARQVRRETYKNYTNLQIDPRWHAREERTILSDHENFFRFRRMDCSHNVHLSHFQLRNLLACSSRNQVFYAGRSEILCVDTLTEETSRDYSTSNDWHSGGYGTILDLTDPDVQGVSLYGNGIQISTLTVAHDILIAGGFAGEYAMLNLRGSKSSKHVEGLITDHINGITNHIEIHLSRGSSLPRAAFASNDNGVRILDIGTNKFIAEHKYGHAINCTAGSPDHRLRVLVGDSRKVLICNAETGETLQELDGHHDFGFACDWAPDGVTVATGNQDMLVKIWDARKWTTTDGTPCPVATLQADMAGVRKLKFSPLGSGKRVLVAAEPADILSIIDAETFSTKQTLNFFGEIGGFDFANNGQDLVVANCDTMRGGLMMFERCGHANEALYATVREDPHRGRVYRGYRGVHTGYDWMPAMNEITAHPRATRTARHRERKAAYLGSLGEF</sequence>
<dbReference type="OMA" id="GNQDMQV"/>
<feature type="region of interest" description="Disordered" evidence="2">
    <location>
        <begin position="125"/>
        <end position="158"/>
    </location>
</feature>
<feature type="compositionally biased region" description="Acidic residues" evidence="2">
    <location>
        <begin position="28"/>
        <end position="38"/>
    </location>
</feature>
<protein>
    <submittedName>
        <fullName evidence="3">Uncharacterized protein</fullName>
    </submittedName>
</protein>
<dbReference type="InterPro" id="IPR015943">
    <property type="entry name" value="WD40/YVTN_repeat-like_dom_sf"/>
</dbReference>
<feature type="non-terminal residue" evidence="3">
    <location>
        <position position="688"/>
    </location>
</feature>
<name>A0A3E2GWW6_SCYLI</name>
<dbReference type="SUPFAM" id="SSF50978">
    <property type="entry name" value="WD40 repeat-like"/>
    <property type="match status" value="2"/>
</dbReference>
<dbReference type="Pfam" id="PF00400">
    <property type="entry name" value="WD40"/>
    <property type="match status" value="1"/>
</dbReference>
<dbReference type="PROSITE" id="PS50082">
    <property type="entry name" value="WD_REPEATS_2"/>
    <property type="match status" value="1"/>
</dbReference>
<feature type="compositionally biased region" description="Basic and acidic residues" evidence="2">
    <location>
        <begin position="15"/>
        <end position="27"/>
    </location>
</feature>
<reference evidence="3 4" key="1">
    <citation type="submission" date="2018-05" db="EMBL/GenBank/DDBJ databases">
        <title>Draft genome sequence of Scytalidium lignicola DSM 105466, a ubiquitous saprotrophic fungus.</title>
        <authorList>
            <person name="Buettner E."/>
            <person name="Gebauer A.M."/>
            <person name="Hofrichter M."/>
            <person name="Liers C."/>
            <person name="Kellner H."/>
        </authorList>
    </citation>
    <scope>NUCLEOTIDE SEQUENCE [LARGE SCALE GENOMIC DNA]</scope>
    <source>
        <strain evidence="3 4">DSM 105466</strain>
    </source>
</reference>
<dbReference type="STRING" id="5539.A0A3E2GWW6"/>
<evidence type="ECO:0000256" key="2">
    <source>
        <dbReference type="SAM" id="MobiDB-lite"/>
    </source>
</evidence>
<evidence type="ECO:0000313" key="3">
    <source>
        <dbReference type="EMBL" id="RFU25655.1"/>
    </source>
</evidence>
<comment type="caution">
    <text evidence="3">The sequence shown here is derived from an EMBL/GenBank/DDBJ whole genome shotgun (WGS) entry which is preliminary data.</text>
</comment>
<gene>
    <name evidence="3" type="ORF">B7463_g10689</name>
</gene>
<dbReference type="InterPro" id="IPR001680">
    <property type="entry name" value="WD40_rpt"/>
</dbReference>
<dbReference type="Gene3D" id="2.130.10.10">
    <property type="entry name" value="YVTN repeat-like/Quinoprotein amine dehydrogenase"/>
    <property type="match status" value="1"/>
</dbReference>
<dbReference type="PANTHER" id="PTHR43991">
    <property type="entry name" value="WD REPEAT PROTEIN (AFU_ORTHOLOGUE AFUA_8G05640)-RELATED"/>
    <property type="match status" value="1"/>
</dbReference>
<proteinExistence type="predicted"/>
<dbReference type="EMBL" id="NCSJ02000317">
    <property type="protein sequence ID" value="RFU25655.1"/>
    <property type="molecule type" value="Genomic_DNA"/>
</dbReference>
<feature type="repeat" description="WD" evidence="1">
    <location>
        <begin position="492"/>
        <end position="524"/>
    </location>
</feature>
<dbReference type="OrthoDB" id="20669at2759"/>
<evidence type="ECO:0000256" key="1">
    <source>
        <dbReference type="PROSITE-ProRule" id="PRU00221"/>
    </source>
</evidence>
<dbReference type="AlphaFoldDB" id="A0A3E2GWW6"/>
<organism evidence="3 4">
    <name type="scientific">Scytalidium lignicola</name>
    <name type="common">Hyphomycete</name>
    <dbReference type="NCBI Taxonomy" id="5539"/>
    <lineage>
        <taxon>Eukaryota</taxon>
        <taxon>Fungi</taxon>
        <taxon>Dikarya</taxon>
        <taxon>Ascomycota</taxon>
        <taxon>Pezizomycotina</taxon>
        <taxon>Leotiomycetes</taxon>
        <taxon>Leotiomycetes incertae sedis</taxon>
        <taxon>Scytalidium</taxon>
    </lineage>
</organism>
<dbReference type="InterPro" id="IPR036322">
    <property type="entry name" value="WD40_repeat_dom_sf"/>
</dbReference>
<evidence type="ECO:0000313" key="4">
    <source>
        <dbReference type="Proteomes" id="UP000258309"/>
    </source>
</evidence>
<feature type="region of interest" description="Disordered" evidence="2">
    <location>
        <begin position="1"/>
        <end position="43"/>
    </location>
</feature>
<dbReference type="PROSITE" id="PS50294">
    <property type="entry name" value="WD_REPEATS_REGION"/>
    <property type="match status" value="1"/>
</dbReference>
<keyword evidence="1" id="KW-0853">WD repeat</keyword>
<keyword evidence="4" id="KW-1185">Reference proteome</keyword>
<feature type="compositionally biased region" description="Basic and acidic residues" evidence="2">
    <location>
        <begin position="147"/>
        <end position="158"/>
    </location>
</feature>
<dbReference type="PANTHER" id="PTHR43991:SF12">
    <property type="entry name" value="WD REPEAT PROTEIN (AFU_ORTHOLOGUE AFUA_8G05640)"/>
    <property type="match status" value="1"/>
</dbReference>
<dbReference type="Proteomes" id="UP000258309">
    <property type="component" value="Unassembled WGS sequence"/>
</dbReference>